<keyword evidence="4" id="KW-1185">Reference proteome</keyword>
<dbReference type="PANTHER" id="PTHR48081:SF8">
    <property type="entry name" value="ALPHA_BETA HYDROLASE FOLD-3 DOMAIN-CONTAINING PROTEIN-RELATED"/>
    <property type="match status" value="1"/>
</dbReference>
<evidence type="ECO:0000256" key="1">
    <source>
        <dbReference type="ARBA" id="ARBA00022801"/>
    </source>
</evidence>
<organism evidence="3 4">
    <name type="scientific">Acrocarpospora macrocephala</name>
    <dbReference type="NCBI Taxonomy" id="150177"/>
    <lineage>
        <taxon>Bacteria</taxon>
        <taxon>Bacillati</taxon>
        <taxon>Actinomycetota</taxon>
        <taxon>Actinomycetes</taxon>
        <taxon>Streptosporangiales</taxon>
        <taxon>Streptosporangiaceae</taxon>
        <taxon>Acrocarpospora</taxon>
    </lineage>
</organism>
<dbReference type="GO" id="GO:0016787">
    <property type="term" value="F:hydrolase activity"/>
    <property type="evidence" value="ECO:0007669"/>
    <property type="project" value="UniProtKB-KW"/>
</dbReference>
<accession>A0A5M3WT60</accession>
<evidence type="ECO:0000259" key="2">
    <source>
        <dbReference type="Pfam" id="PF07859"/>
    </source>
</evidence>
<dbReference type="PANTHER" id="PTHR48081">
    <property type="entry name" value="AB HYDROLASE SUPERFAMILY PROTEIN C4A8.06C"/>
    <property type="match status" value="1"/>
</dbReference>
<dbReference type="Proteomes" id="UP000331127">
    <property type="component" value="Unassembled WGS sequence"/>
</dbReference>
<reference evidence="3 4" key="1">
    <citation type="submission" date="2019-10" db="EMBL/GenBank/DDBJ databases">
        <title>Whole genome shotgun sequence of Acrocarpospora macrocephala NBRC 16266.</title>
        <authorList>
            <person name="Ichikawa N."/>
            <person name="Kimura A."/>
            <person name="Kitahashi Y."/>
            <person name="Komaki H."/>
            <person name="Oguchi A."/>
        </authorList>
    </citation>
    <scope>NUCLEOTIDE SEQUENCE [LARGE SCALE GENOMIC DNA]</scope>
    <source>
        <strain evidence="3 4">NBRC 16266</strain>
    </source>
</reference>
<dbReference type="AlphaFoldDB" id="A0A5M3WT60"/>
<dbReference type="SUPFAM" id="SSF53474">
    <property type="entry name" value="alpha/beta-Hydrolases"/>
    <property type="match status" value="1"/>
</dbReference>
<keyword evidence="1" id="KW-0378">Hydrolase</keyword>
<dbReference type="InterPro" id="IPR050300">
    <property type="entry name" value="GDXG_lipolytic_enzyme"/>
</dbReference>
<name>A0A5M3WT60_9ACTN</name>
<feature type="domain" description="Alpha/beta hydrolase fold-3" evidence="2">
    <location>
        <begin position="72"/>
        <end position="275"/>
    </location>
</feature>
<evidence type="ECO:0000313" key="4">
    <source>
        <dbReference type="Proteomes" id="UP000331127"/>
    </source>
</evidence>
<gene>
    <name evidence="3" type="ORF">Amac_061940</name>
</gene>
<dbReference type="InterPro" id="IPR029058">
    <property type="entry name" value="AB_hydrolase_fold"/>
</dbReference>
<sequence length="307" mass="33948">MAMSRSIFHPDLRFARFLPRSTVGPRSLGPIRQLSACSARRPPSGGTIEWVNEEVSVRVFRPESPRPLSPALLWIHRGGLIVGTAAMADQMCREVSERLGVVAVAVEYRLAPEHPFPTPLEDCYAALRWLARQPAIDPDHIAIGGDSAGGGLAAALALLAKERDEVHPVLQVLSYPMLDDRTTTRTDIDPRRLRIWSQDNNRLSWRAYLGSTARGDVPPLAAPARYEDLSALPPAWIGVGTNDLFHDEVVAYADRLRQAGVAMTLHLVPGAYHGFDVIEKRAKVSRSYRQEQLNALDAVLNRDTSRN</sequence>
<dbReference type="Gene3D" id="3.40.50.1820">
    <property type="entry name" value="alpha/beta hydrolase"/>
    <property type="match status" value="1"/>
</dbReference>
<proteinExistence type="predicted"/>
<protein>
    <submittedName>
        <fullName evidence="3">Putative esterase LipW</fullName>
    </submittedName>
</protein>
<comment type="caution">
    <text evidence="3">The sequence shown here is derived from an EMBL/GenBank/DDBJ whole genome shotgun (WGS) entry which is preliminary data.</text>
</comment>
<evidence type="ECO:0000313" key="3">
    <source>
        <dbReference type="EMBL" id="GES12597.1"/>
    </source>
</evidence>
<dbReference type="EMBL" id="BLAE01000037">
    <property type="protein sequence ID" value="GES12597.1"/>
    <property type="molecule type" value="Genomic_DNA"/>
</dbReference>
<dbReference type="InterPro" id="IPR013094">
    <property type="entry name" value="AB_hydrolase_3"/>
</dbReference>
<dbReference type="Pfam" id="PF07859">
    <property type="entry name" value="Abhydrolase_3"/>
    <property type="match status" value="1"/>
</dbReference>